<name>A0A1G9UI05_9ACTN</name>
<evidence type="ECO:0000313" key="1">
    <source>
        <dbReference type="EMBL" id="SDM59549.1"/>
    </source>
</evidence>
<organism evidence="1 2">
    <name type="scientific">Nocardioides szechwanensis</name>
    <dbReference type="NCBI Taxonomy" id="1005944"/>
    <lineage>
        <taxon>Bacteria</taxon>
        <taxon>Bacillati</taxon>
        <taxon>Actinomycetota</taxon>
        <taxon>Actinomycetes</taxon>
        <taxon>Propionibacteriales</taxon>
        <taxon>Nocardioidaceae</taxon>
        <taxon>Nocardioides</taxon>
    </lineage>
</organism>
<dbReference type="Proteomes" id="UP000199004">
    <property type="component" value="Unassembled WGS sequence"/>
</dbReference>
<evidence type="ECO:0000313" key="2">
    <source>
        <dbReference type="Proteomes" id="UP000199004"/>
    </source>
</evidence>
<dbReference type="EMBL" id="FNIC01000001">
    <property type="protein sequence ID" value="SDM59549.1"/>
    <property type="molecule type" value="Genomic_DNA"/>
</dbReference>
<keyword evidence="2" id="KW-1185">Reference proteome</keyword>
<sequence length="106" mass="11377">MPGPAPPLTGRVTSDARPTALSERALGPDLARGFMLLFIALANSHYFLRGETPMGGFPMDGSRLDDAATWAISTFVDGRAFPMFGLLFGYGVAQIVRRCSAPSRSR</sequence>
<reference evidence="1 2" key="1">
    <citation type="submission" date="2016-10" db="EMBL/GenBank/DDBJ databases">
        <authorList>
            <person name="de Groot N.N."/>
        </authorList>
    </citation>
    <scope>NUCLEOTIDE SEQUENCE [LARGE SCALE GENOMIC DNA]</scope>
    <source>
        <strain evidence="1 2">CGMCC 1.11147</strain>
    </source>
</reference>
<gene>
    <name evidence="1" type="ORF">SAMN05192576_0441</name>
</gene>
<accession>A0A1G9UI05</accession>
<dbReference type="STRING" id="1005944.SAMN05192576_0441"/>
<dbReference type="AlphaFoldDB" id="A0A1G9UI05"/>
<protein>
    <submittedName>
        <fullName evidence="1">Uncharacterized protein</fullName>
    </submittedName>
</protein>
<proteinExistence type="predicted"/>